<gene>
    <name evidence="2" type="ORF">AVEN_174185_1</name>
    <name evidence="1" type="ORF">AVEN_41352_1</name>
</gene>
<evidence type="ECO:0000313" key="3">
    <source>
        <dbReference type="Proteomes" id="UP000499080"/>
    </source>
</evidence>
<proteinExistence type="predicted"/>
<dbReference type="Proteomes" id="UP000499080">
    <property type="component" value="Unassembled WGS sequence"/>
</dbReference>
<dbReference type="EMBL" id="BGPR01134355">
    <property type="protein sequence ID" value="GBN53259.1"/>
    <property type="molecule type" value="Genomic_DNA"/>
</dbReference>
<dbReference type="AlphaFoldDB" id="A0A4Y2PQ32"/>
<sequence length="92" mass="10870">MVANSKLIYKAEVNQQIRSNIVGQYYKIFKAIRRYAIGAFETELNILESFVKTLKTDKGQRFMSWDGMKILKAPKQRPNLKLPLAHKWRREL</sequence>
<reference evidence="2 3" key="1">
    <citation type="journal article" date="2019" name="Sci. Rep.">
        <title>Orb-weaving spider Araneus ventricosus genome elucidates the spidroin gene catalogue.</title>
        <authorList>
            <person name="Kono N."/>
            <person name="Nakamura H."/>
            <person name="Ohtoshi R."/>
            <person name="Moran D.A.P."/>
            <person name="Shinohara A."/>
            <person name="Yoshida Y."/>
            <person name="Fujiwara M."/>
            <person name="Mori M."/>
            <person name="Tomita M."/>
            <person name="Arakawa K."/>
        </authorList>
    </citation>
    <scope>NUCLEOTIDE SEQUENCE [LARGE SCALE GENOMIC DNA]</scope>
</reference>
<organism evidence="2 3">
    <name type="scientific">Araneus ventricosus</name>
    <name type="common">Orbweaver spider</name>
    <name type="synonym">Epeira ventricosa</name>
    <dbReference type="NCBI Taxonomy" id="182803"/>
    <lineage>
        <taxon>Eukaryota</taxon>
        <taxon>Metazoa</taxon>
        <taxon>Ecdysozoa</taxon>
        <taxon>Arthropoda</taxon>
        <taxon>Chelicerata</taxon>
        <taxon>Arachnida</taxon>
        <taxon>Araneae</taxon>
        <taxon>Araneomorphae</taxon>
        <taxon>Entelegynae</taxon>
        <taxon>Araneoidea</taxon>
        <taxon>Araneidae</taxon>
        <taxon>Araneus</taxon>
    </lineage>
</organism>
<keyword evidence="3" id="KW-1185">Reference proteome</keyword>
<protein>
    <submittedName>
        <fullName evidence="2">Uncharacterized protein</fullName>
    </submittedName>
</protein>
<comment type="caution">
    <text evidence="2">The sequence shown here is derived from an EMBL/GenBank/DDBJ whole genome shotgun (WGS) entry which is preliminary data.</text>
</comment>
<dbReference type="EMBL" id="BGPR01134338">
    <property type="protein sequence ID" value="GBN53221.1"/>
    <property type="molecule type" value="Genomic_DNA"/>
</dbReference>
<evidence type="ECO:0000313" key="1">
    <source>
        <dbReference type="EMBL" id="GBN53221.1"/>
    </source>
</evidence>
<accession>A0A4Y2PQ32</accession>
<evidence type="ECO:0000313" key="2">
    <source>
        <dbReference type="EMBL" id="GBN53259.1"/>
    </source>
</evidence>
<name>A0A4Y2PQ32_ARAVE</name>